<evidence type="ECO:0000259" key="4">
    <source>
        <dbReference type="PROSITE" id="PS51071"/>
    </source>
</evidence>
<dbReference type="PANTHER" id="PTHR30514">
    <property type="entry name" value="GLUCOKINASE"/>
    <property type="match status" value="1"/>
</dbReference>
<evidence type="ECO:0000256" key="1">
    <source>
        <dbReference type="ARBA" id="ARBA00023015"/>
    </source>
</evidence>
<evidence type="ECO:0000256" key="2">
    <source>
        <dbReference type="ARBA" id="ARBA00023125"/>
    </source>
</evidence>
<dbReference type="InterPro" id="IPR046348">
    <property type="entry name" value="SIS_dom_sf"/>
</dbReference>
<protein>
    <submittedName>
        <fullName evidence="5">MurR/RpiR family transcriptional regulator</fullName>
    </submittedName>
</protein>
<dbReference type="SUPFAM" id="SSF53697">
    <property type="entry name" value="SIS domain"/>
    <property type="match status" value="1"/>
</dbReference>
<dbReference type="GO" id="GO:0003677">
    <property type="term" value="F:DNA binding"/>
    <property type="evidence" value="ECO:0007669"/>
    <property type="project" value="UniProtKB-KW"/>
</dbReference>
<evidence type="ECO:0000313" key="6">
    <source>
        <dbReference type="Proteomes" id="UP000316626"/>
    </source>
</evidence>
<keyword evidence="3" id="KW-0804">Transcription</keyword>
<dbReference type="RefSeq" id="WP_142643991.1">
    <property type="nucleotide sequence ID" value="NZ_VDGI01000026.1"/>
</dbReference>
<dbReference type="InterPro" id="IPR047640">
    <property type="entry name" value="RpiR-like"/>
</dbReference>
<gene>
    <name evidence="5" type="ORF">FG384_17560</name>
</gene>
<dbReference type="EMBL" id="VDGI01000026">
    <property type="protein sequence ID" value="TQR17508.1"/>
    <property type="molecule type" value="Genomic_DNA"/>
</dbReference>
<evidence type="ECO:0000256" key="3">
    <source>
        <dbReference type="ARBA" id="ARBA00023163"/>
    </source>
</evidence>
<keyword evidence="1" id="KW-0805">Transcription regulation</keyword>
<comment type="caution">
    <text evidence="5">The sequence shown here is derived from an EMBL/GenBank/DDBJ whole genome shotgun (WGS) entry which is preliminary data.</text>
</comment>
<dbReference type="Gene3D" id="3.40.50.10490">
    <property type="entry name" value="Glucose-6-phosphate isomerase like protein, domain 1"/>
    <property type="match status" value="1"/>
</dbReference>
<keyword evidence="6" id="KW-1185">Reference proteome</keyword>
<dbReference type="Pfam" id="PF01380">
    <property type="entry name" value="SIS"/>
    <property type="match status" value="1"/>
</dbReference>
<dbReference type="PANTHER" id="PTHR30514:SF18">
    <property type="entry name" value="RPIR-FAMILY TRANSCRIPTIONAL REGULATOR"/>
    <property type="match status" value="1"/>
</dbReference>
<dbReference type="Proteomes" id="UP000316626">
    <property type="component" value="Unassembled WGS sequence"/>
</dbReference>
<dbReference type="InterPro" id="IPR000281">
    <property type="entry name" value="HTH_RpiR"/>
</dbReference>
<proteinExistence type="predicted"/>
<dbReference type="OrthoDB" id="2930at2"/>
<dbReference type="Pfam" id="PF01418">
    <property type="entry name" value="HTH_6"/>
    <property type="match status" value="1"/>
</dbReference>
<dbReference type="GO" id="GO:0003700">
    <property type="term" value="F:DNA-binding transcription factor activity"/>
    <property type="evidence" value="ECO:0007669"/>
    <property type="project" value="InterPro"/>
</dbReference>
<dbReference type="Gene3D" id="1.10.10.10">
    <property type="entry name" value="Winged helix-like DNA-binding domain superfamily/Winged helix DNA-binding domain"/>
    <property type="match status" value="1"/>
</dbReference>
<dbReference type="InterPro" id="IPR036388">
    <property type="entry name" value="WH-like_DNA-bd_sf"/>
</dbReference>
<dbReference type="SUPFAM" id="SSF46689">
    <property type="entry name" value="Homeodomain-like"/>
    <property type="match status" value="1"/>
</dbReference>
<dbReference type="GO" id="GO:0097367">
    <property type="term" value="F:carbohydrate derivative binding"/>
    <property type="evidence" value="ECO:0007669"/>
    <property type="project" value="InterPro"/>
</dbReference>
<reference evidence="5 6" key="1">
    <citation type="submission" date="2019-06" db="EMBL/GenBank/DDBJ databases">
        <title>Psychrobacillus vulpis sp. nov., a new species isolated from feces of a red fox that inhabits in The Tablas de Daimiel Natural Park, Albacete, Spain.</title>
        <authorList>
            <person name="Rodriguez M."/>
            <person name="Reina J.C."/>
            <person name="Bejar V."/>
            <person name="Llamas I."/>
        </authorList>
    </citation>
    <scope>NUCLEOTIDE SEQUENCE [LARGE SCALE GENOMIC DNA]</scope>
    <source>
        <strain evidence="5 6">Z8</strain>
    </source>
</reference>
<dbReference type="PROSITE" id="PS51071">
    <property type="entry name" value="HTH_RPIR"/>
    <property type="match status" value="1"/>
</dbReference>
<feature type="domain" description="HTH rpiR-type" evidence="4">
    <location>
        <begin position="2"/>
        <end position="78"/>
    </location>
</feature>
<dbReference type="GO" id="GO:1901135">
    <property type="term" value="P:carbohydrate derivative metabolic process"/>
    <property type="evidence" value="ECO:0007669"/>
    <property type="project" value="InterPro"/>
</dbReference>
<dbReference type="InterPro" id="IPR035472">
    <property type="entry name" value="RpiR-like_SIS"/>
</dbReference>
<dbReference type="InterPro" id="IPR009057">
    <property type="entry name" value="Homeodomain-like_sf"/>
</dbReference>
<dbReference type="AlphaFoldDB" id="A0A544TJC8"/>
<accession>A0A544TJC8</accession>
<dbReference type="InterPro" id="IPR001347">
    <property type="entry name" value="SIS_dom"/>
</dbReference>
<keyword evidence="2" id="KW-0238">DNA-binding</keyword>
<organism evidence="5 6">
    <name type="scientific">Psychrobacillus vulpis</name>
    <dbReference type="NCBI Taxonomy" id="2325572"/>
    <lineage>
        <taxon>Bacteria</taxon>
        <taxon>Bacillati</taxon>
        <taxon>Bacillota</taxon>
        <taxon>Bacilli</taxon>
        <taxon>Bacillales</taxon>
        <taxon>Bacillaceae</taxon>
        <taxon>Psychrobacillus</taxon>
    </lineage>
</organism>
<dbReference type="CDD" id="cd05013">
    <property type="entry name" value="SIS_RpiR"/>
    <property type="match status" value="1"/>
</dbReference>
<name>A0A544TJC8_9BACI</name>
<evidence type="ECO:0000313" key="5">
    <source>
        <dbReference type="EMBL" id="TQR17508.1"/>
    </source>
</evidence>
<sequence>MVNFTEKITQTFHTLSDAQKKVAHYMLENTQEIVVHTAQKVAEASNVSEATVHRLSKALGYESFFEMKQDIHQFVKNDHRAVNNFITKTAMKQESWLEEHFLQEADNIIQTSQGIQKDRIHLAARYFLDADHIWVAGWRMGISVTSYMQFVLKYMLGKSQMIPQGEAAEYVTYLKKGDVLFVTSLPRYCQKTLTIAKIAKEKEVQIIAITDSQIAPICEYADIVFLVKSKSKSFLDSYTSAVSVCNAIVNEIAYIGKDDVMDNIKEMETKFEIFHDRH</sequence>